<reference evidence="4 6" key="2">
    <citation type="submission" date="2023-03" db="EMBL/GenBank/DDBJ databases">
        <title>Bacillus Genome Sequencing.</title>
        <authorList>
            <person name="Dunlap C."/>
        </authorList>
    </citation>
    <scope>NUCLEOTIDE SEQUENCE [LARGE SCALE GENOMIC DNA]</scope>
    <source>
        <strain evidence="4 6">NRS-38</strain>
    </source>
</reference>
<feature type="domain" description="Regulatory protein YycH" evidence="2">
    <location>
        <begin position="7"/>
        <end position="430"/>
    </location>
</feature>
<reference evidence="3 5" key="1">
    <citation type="submission" date="2023-01" db="EMBL/GenBank/DDBJ databases">
        <title>Genome-based reclassification of Anoxybacillus geothermalis as a later heterotypic synonym of Anoxybacillus rupiensis.</title>
        <authorList>
            <person name="Inan Bektas K."/>
            <person name="Canakci S."/>
            <person name="Belduz A.A."/>
            <person name="Guler H.H."/>
        </authorList>
    </citation>
    <scope>NUCLEOTIDE SEQUENCE [LARGE SCALE GENOMIC DNA]</scope>
    <source>
        <strain evidence="3 5">DSM 17127</strain>
    </source>
</reference>
<gene>
    <name evidence="4" type="primary">yycH</name>
    <name evidence="4" type="ORF">P9850_00175</name>
    <name evidence="3" type="ORF">PNH38_08760</name>
</gene>
<dbReference type="Proteomes" id="UP001213979">
    <property type="component" value="Unassembled WGS sequence"/>
</dbReference>
<feature type="transmembrane region" description="Helical" evidence="1">
    <location>
        <begin position="12"/>
        <end position="31"/>
    </location>
</feature>
<keyword evidence="1" id="KW-0472">Membrane</keyword>
<proteinExistence type="predicted"/>
<dbReference type="Gene3D" id="3.30.310.160">
    <property type="entry name" value="YycH protein, domain 2"/>
    <property type="match status" value="1"/>
</dbReference>
<evidence type="ECO:0000256" key="1">
    <source>
        <dbReference type="SAM" id="Phobius"/>
    </source>
</evidence>
<organism evidence="4 6">
    <name type="scientific">Anoxybacteroides rupiense</name>
    <dbReference type="NCBI Taxonomy" id="311460"/>
    <lineage>
        <taxon>Bacteria</taxon>
        <taxon>Bacillati</taxon>
        <taxon>Bacillota</taxon>
        <taxon>Bacilli</taxon>
        <taxon>Bacillales</taxon>
        <taxon>Anoxybacillaceae</taxon>
        <taxon>Anoxybacteroides</taxon>
    </lineage>
</organism>
<dbReference type="RefSeq" id="WP_066150789.1">
    <property type="nucleotide sequence ID" value="NZ_JACIDF010000007.1"/>
</dbReference>
<sequence length="448" mass="52344">MNGMRYETAKTIVLTVLVLTSILFTWGLWTYHPKYDVIQNGEYVQNVSVSNAQVDPSMIVRPSQILIHKNAAHYGLIEETEINKLFKNMKKWTFDDFENVSSTVSKESFLSFIHGRGKIEIIYPDEIPMNIYQTIFQIDDRGLDSIGFDTIIIPVEKHSSLTVYFVSTERRKIYKATAKDVPFEEINQLYEHTEKLPRYFAYNVSETKTLFLPEKEMTMDRLQYYTDELDTDKFKEALFSDPSFVKKDILTFGEEYTDGSRLMDVDFLQKLLLYVNPAAKYTIGPSSEESASLIQKSIDFVNEHGGWTDMYHFVQWDREERKVVFRLFVNNHPVFNNYGMSEIVQIWGAAEINKYQRPLFRLEIPDRTSVPVQLQSGRQVIQQLEKIKGFKKELLTEVTLGYELVKDQEREKVVVLEPDWFYLYNGTWKKFSDDDSDEMRGGNAVGLE</sequence>
<keyword evidence="1" id="KW-1133">Transmembrane helix</keyword>
<comment type="caution">
    <text evidence="4">The sequence shown here is derived from an EMBL/GenBank/DDBJ whole genome shotgun (WGS) entry which is preliminary data.</text>
</comment>
<dbReference type="InterPro" id="IPR042274">
    <property type="entry name" value="YycH/YycI_2"/>
</dbReference>
<dbReference type="Proteomes" id="UP001339962">
    <property type="component" value="Unassembled WGS sequence"/>
</dbReference>
<evidence type="ECO:0000313" key="6">
    <source>
        <dbReference type="Proteomes" id="UP001339962"/>
    </source>
</evidence>
<keyword evidence="1" id="KW-0812">Transmembrane</keyword>
<dbReference type="EMBL" id="JAQOTG010000006">
    <property type="protein sequence ID" value="MDE8563976.1"/>
    <property type="molecule type" value="Genomic_DNA"/>
</dbReference>
<dbReference type="AlphaFoldDB" id="A0ABD5IQP1"/>
<dbReference type="Pfam" id="PF07435">
    <property type="entry name" value="YycH"/>
    <property type="match status" value="1"/>
</dbReference>
<keyword evidence="5" id="KW-1185">Reference proteome</keyword>
<dbReference type="EMBL" id="JARTLI010000001">
    <property type="protein sequence ID" value="MED5050282.1"/>
    <property type="molecule type" value="Genomic_DNA"/>
</dbReference>
<protein>
    <submittedName>
        <fullName evidence="4">Two-component system activity regulator YycH</fullName>
    </submittedName>
</protein>
<dbReference type="InterPro" id="IPR009996">
    <property type="entry name" value="YycH"/>
</dbReference>
<dbReference type="Gene3D" id="3.10.450.310">
    <property type="match status" value="1"/>
</dbReference>
<evidence type="ECO:0000313" key="4">
    <source>
        <dbReference type="EMBL" id="MED5050282.1"/>
    </source>
</evidence>
<evidence type="ECO:0000313" key="3">
    <source>
        <dbReference type="EMBL" id="MDE8563976.1"/>
    </source>
</evidence>
<accession>A0ABD5IQP1</accession>
<dbReference type="CDD" id="cd15787">
    <property type="entry name" value="YycH_N"/>
    <property type="match status" value="1"/>
</dbReference>
<evidence type="ECO:0000313" key="5">
    <source>
        <dbReference type="Proteomes" id="UP001213979"/>
    </source>
</evidence>
<evidence type="ECO:0000259" key="2">
    <source>
        <dbReference type="Pfam" id="PF07435"/>
    </source>
</evidence>
<name>A0ABD5IQP1_9BACL</name>